<protein>
    <submittedName>
        <fullName evidence="1">Uncharacterized protein</fullName>
    </submittedName>
</protein>
<dbReference type="Proteomes" id="UP001519460">
    <property type="component" value="Unassembled WGS sequence"/>
</dbReference>
<evidence type="ECO:0000313" key="1">
    <source>
        <dbReference type="EMBL" id="KAK7497900.1"/>
    </source>
</evidence>
<keyword evidence="2" id="KW-1185">Reference proteome</keyword>
<comment type="caution">
    <text evidence="1">The sequence shown here is derived from an EMBL/GenBank/DDBJ whole genome shotgun (WGS) entry which is preliminary data.</text>
</comment>
<dbReference type="AlphaFoldDB" id="A0ABD0LEK6"/>
<dbReference type="EMBL" id="JACVVK020000054">
    <property type="protein sequence ID" value="KAK7497900.1"/>
    <property type="molecule type" value="Genomic_DNA"/>
</dbReference>
<feature type="non-terminal residue" evidence="1">
    <location>
        <position position="96"/>
    </location>
</feature>
<feature type="non-terminal residue" evidence="1">
    <location>
        <position position="1"/>
    </location>
</feature>
<gene>
    <name evidence="1" type="ORF">BaRGS_00010771</name>
</gene>
<proteinExistence type="predicted"/>
<name>A0ABD0LEK6_9CAEN</name>
<accession>A0ABD0LEK6</accession>
<evidence type="ECO:0000313" key="2">
    <source>
        <dbReference type="Proteomes" id="UP001519460"/>
    </source>
</evidence>
<organism evidence="1 2">
    <name type="scientific">Batillaria attramentaria</name>
    <dbReference type="NCBI Taxonomy" id="370345"/>
    <lineage>
        <taxon>Eukaryota</taxon>
        <taxon>Metazoa</taxon>
        <taxon>Spiralia</taxon>
        <taxon>Lophotrochozoa</taxon>
        <taxon>Mollusca</taxon>
        <taxon>Gastropoda</taxon>
        <taxon>Caenogastropoda</taxon>
        <taxon>Sorbeoconcha</taxon>
        <taxon>Cerithioidea</taxon>
        <taxon>Batillariidae</taxon>
        <taxon>Batillaria</taxon>
    </lineage>
</organism>
<reference evidence="1 2" key="1">
    <citation type="journal article" date="2023" name="Sci. Data">
        <title>Genome assembly of the Korean intertidal mud-creeper Batillaria attramentaria.</title>
        <authorList>
            <person name="Patra A.K."/>
            <person name="Ho P.T."/>
            <person name="Jun S."/>
            <person name="Lee S.J."/>
            <person name="Kim Y."/>
            <person name="Won Y.J."/>
        </authorList>
    </citation>
    <scope>NUCLEOTIDE SEQUENCE [LARGE SCALE GENOMIC DNA]</scope>
    <source>
        <strain evidence="1">Wonlab-2016</strain>
    </source>
</reference>
<sequence>SLPRRDYDACGELWKIMGGRQTTCLDTGVDPASRTLCGPCDLVVVGHDVTDKQDHCDGPSCTLRQTGSSGDAEGVLQNARKHAGKYQHHTCERRTM</sequence>